<dbReference type="Proteomes" id="UP000253782">
    <property type="component" value="Unassembled WGS sequence"/>
</dbReference>
<keyword evidence="3" id="KW-0862">Zinc</keyword>
<dbReference type="AlphaFoldDB" id="A0A369URJ6"/>
<dbReference type="Gene3D" id="2.170.150.70">
    <property type="match status" value="1"/>
</dbReference>
<comment type="similarity">
    <text evidence="1">Belongs to the Gfa family.</text>
</comment>
<evidence type="ECO:0000313" key="6">
    <source>
        <dbReference type="Proteomes" id="UP000253782"/>
    </source>
</evidence>
<gene>
    <name evidence="5" type="ORF">DVJ77_14635</name>
</gene>
<protein>
    <submittedName>
        <fullName evidence="5">GFA family protein</fullName>
    </submittedName>
</protein>
<dbReference type="InterPro" id="IPR052355">
    <property type="entry name" value="CENP-V-like"/>
</dbReference>
<reference evidence="5 6" key="1">
    <citation type="submission" date="2018-07" db="EMBL/GenBank/DDBJ databases">
        <title>Dyella tabacisoli L4-6T, whole genome shotgun sequence.</title>
        <authorList>
            <person name="Zhou X.-K."/>
            <person name="Li W.-J."/>
            <person name="Duan Y.-Q."/>
        </authorList>
    </citation>
    <scope>NUCLEOTIDE SEQUENCE [LARGE SCALE GENOMIC DNA]</scope>
    <source>
        <strain evidence="5 6">L4-6</strain>
    </source>
</reference>
<sequence>MSKPEPIKSAPIKTYHGSCHCGAIRYEADIDLSLGTGKCNCSYCGKTRQWGVIVKPEAFRLLAGQDDLTDYQFGTLSMHHLFCRHCGIHSYGSGHLDEVGGAFYSVNVACLDDAPTQALVDAPVRYFDGRNDNWMSVPAETRHL</sequence>
<evidence type="ECO:0000256" key="1">
    <source>
        <dbReference type="ARBA" id="ARBA00005495"/>
    </source>
</evidence>
<feature type="domain" description="CENP-V/GFA" evidence="4">
    <location>
        <begin position="15"/>
        <end position="135"/>
    </location>
</feature>
<dbReference type="InterPro" id="IPR006913">
    <property type="entry name" value="CENP-V/GFA"/>
</dbReference>
<dbReference type="InterPro" id="IPR011057">
    <property type="entry name" value="Mss4-like_sf"/>
</dbReference>
<accession>A0A369URJ6</accession>
<name>A0A369URJ6_9GAMM</name>
<dbReference type="PANTHER" id="PTHR28620:SF1">
    <property type="entry name" value="CENP-V_GFA DOMAIN-CONTAINING PROTEIN"/>
    <property type="match status" value="1"/>
</dbReference>
<dbReference type="GO" id="GO:0016846">
    <property type="term" value="F:carbon-sulfur lyase activity"/>
    <property type="evidence" value="ECO:0007669"/>
    <property type="project" value="InterPro"/>
</dbReference>
<evidence type="ECO:0000313" key="5">
    <source>
        <dbReference type="EMBL" id="RDD80939.1"/>
    </source>
</evidence>
<dbReference type="Pfam" id="PF04828">
    <property type="entry name" value="GFA"/>
    <property type="match status" value="1"/>
</dbReference>
<dbReference type="RefSeq" id="WP_114846243.1">
    <property type="nucleotide sequence ID" value="NZ_JBHSPE010000008.1"/>
</dbReference>
<evidence type="ECO:0000259" key="4">
    <source>
        <dbReference type="PROSITE" id="PS51891"/>
    </source>
</evidence>
<comment type="caution">
    <text evidence="5">The sequence shown here is derived from an EMBL/GenBank/DDBJ whole genome shotgun (WGS) entry which is preliminary data.</text>
</comment>
<dbReference type="SUPFAM" id="SSF51316">
    <property type="entry name" value="Mss4-like"/>
    <property type="match status" value="1"/>
</dbReference>
<dbReference type="EMBL" id="QQAH01000013">
    <property type="protein sequence ID" value="RDD80939.1"/>
    <property type="molecule type" value="Genomic_DNA"/>
</dbReference>
<proteinExistence type="inferred from homology"/>
<evidence type="ECO:0000256" key="2">
    <source>
        <dbReference type="ARBA" id="ARBA00022723"/>
    </source>
</evidence>
<dbReference type="PROSITE" id="PS51891">
    <property type="entry name" value="CENP_V_GFA"/>
    <property type="match status" value="1"/>
</dbReference>
<keyword evidence="2" id="KW-0479">Metal-binding</keyword>
<evidence type="ECO:0000256" key="3">
    <source>
        <dbReference type="ARBA" id="ARBA00022833"/>
    </source>
</evidence>
<organism evidence="5 6">
    <name type="scientific">Dyella tabacisoli</name>
    <dbReference type="NCBI Taxonomy" id="2282381"/>
    <lineage>
        <taxon>Bacteria</taxon>
        <taxon>Pseudomonadati</taxon>
        <taxon>Pseudomonadota</taxon>
        <taxon>Gammaproteobacteria</taxon>
        <taxon>Lysobacterales</taxon>
        <taxon>Rhodanobacteraceae</taxon>
        <taxon>Dyella</taxon>
    </lineage>
</organism>
<dbReference type="OrthoDB" id="9805575at2"/>
<dbReference type="GO" id="GO:0046872">
    <property type="term" value="F:metal ion binding"/>
    <property type="evidence" value="ECO:0007669"/>
    <property type="project" value="UniProtKB-KW"/>
</dbReference>
<keyword evidence="6" id="KW-1185">Reference proteome</keyword>
<dbReference type="PANTHER" id="PTHR28620">
    <property type="entry name" value="CENTROMERE PROTEIN V"/>
    <property type="match status" value="1"/>
</dbReference>